<sequence>MLTLALLSAALAATPALAAPSPQGVTISNSATQAPIKMCGTAQNVVLTDTPWIVYNMFYNSAQTKGSMCTAYDSVSTGSDGNKKIKWSAVTDIDYVKATDNVPKGYTFVGLTQNLETKLSAIKSIPATYEWTRTNTTAYKGNIAFDFMTSDTKGDSTSSFAQELMLWLEYTGGQLPIGWPAGAKATIPNLFGTSWKLYQGKNEDTGITVSSLLPDEMFQSPFQGDLKEWLEALVKVGVFKDSTYVNVGNADAEVYTEQCQATFAAKHPMRSLERFDSFDHAPNEMISSSTIKTRTRSAAISDPTQESEQLDCPSFSGASEHAELLFDAVSPFTYDENLALSSIFTGGTATGRTWRLECDSILRYTTGSPMLPGLDHLRNITVRSATIQYDHNIEDLYYATTFFLDDRQDGECSCSDGEMCSLRVPGENFMLANNDDDDDDCSLSDTYPAAEDISQLIDEFVNADMFDVYGVHTGISEVLPLDSGYFDTTPQNVKASKEIDQLLYPSSSNAVSFVCDNESDSDVSDPDAESLSLNHHPELEYVDTKTDQFVAYTALIQLFAMKEEEPRPVIHRDTADEDEEPAEIGLAELVYLPPTAKDYATFLPLQNSLNPNRSSPDLYSGISRTPAPVQPELNLQPAARQRCKPYGLYSSNRSRHQRQLPQLRVATQLLPNRQLLSMISEEESPCSSSSSSGGSLDFANHRGFVKPLESRRLDFLDDDDSESPVMPISNSDCILEPLKTTDIEDYEYMFTNAIWHTTPELAFVKPSQEAYFEIAPASAVPPSLLEALEIEIHSRLTFMFNCMNSGILDELPALSSDLHWTLCALSDDYPVLTLLDSLGVAVEILVERIVASTTAS</sequence>
<evidence type="ECO:0000256" key="3">
    <source>
        <dbReference type="SAM" id="MobiDB-lite"/>
    </source>
</evidence>
<dbReference type="GeneID" id="62205041"/>
<reference evidence="5" key="1">
    <citation type="submission" date="2020-01" db="EMBL/GenBank/DDBJ databases">
        <authorList>
            <person name="Feng Z.H.Z."/>
        </authorList>
    </citation>
    <scope>NUCLEOTIDE SEQUENCE</scope>
    <source>
        <strain evidence="5">CBS107.38</strain>
    </source>
</reference>
<dbReference type="SUPFAM" id="SSF49899">
    <property type="entry name" value="Concanavalin A-like lectins/glucanases"/>
    <property type="match status" value="1"/>
</dbReference>
<evidence type="ECO:0000256" key="4">
    <source>
        <dbReference type="SAM" id="SignalP"/>
    </source>
</evidence>
<dbReference type="InterPro" id="IPR013319">
    <property type="entry name" value="GH11/12"/>
</dbReference>
<feature type="region of interest" description="Disordered" evidence="3">
    <location>
        <begin position="292"/>
        <end position="313"/>
    </location>
</feature>
<evidence type="ECO:0000313" key="5">
    <source>
        <dbReference type="EMBL" id="KAF7675053.1"/>
    </source>
</evidence>
<accession>A0A8H7ECV2</accession>
<gene>
    <name evidence="5" type="ORF">GT037_006816</name>
</gene>
<feature type="chain" id="PRO_5034104513" evidence="4">
    <location>
        <begin position="19"/>
        <end position="856"/>
    </location>
</feature>
<keyword evidence="6" id="KW-1185">Reference proteome</keyword>
<protein>
    <submittedName>
        <fullName evidence="5">Endoglucanase-1</fullName>
    </submittedName>
</protein>
<dbReference type="InterPro" id="IPR002594">
    <property type="entry name" value="GH12"/>
</dbReference>
<dbReference type="EMBL" id="JAAABM010000009">
    <property type="protein sequence ID" value="KAF7675053.1"/>
    <property type="molecule type" value="Genomic_DNA"/>
</dbReference>
<dbReference type="PANTHER" id="PTHR34002">
    <property type="entry name" value="BLR1656 PROTEIN"/>
    <property type="match status" value="1"/>
</dbReference>
<dbReference type="InterPro" id="IPR013320">
    <property type="entry name" value="ConA-like_dom_sf"/>
</dbReference>
<feature type="signal peptide" evidence="4">
    <location>
        <begin position="1"/>
        <end position="18"/>
    </location>
</feature>
<dbReference type="GO" id="GO:0008810">
    <property type="term" value="F:cellulase activity"/>
    <property type="evidence" value="ECO:0007669"/>
    <property type="project" value="InterPro"/>
</dbReference>
<organism evidence="5 6">
    <name type="scientific">Alternaria burnsii</name>
    <dbReference type="NCBI Taxonomy" id="1187904"/>
    <lineage>
        <taxon>Eukaryota</taxon>
        <taxon>Fungi</taxon>
        <taxon>Dikarya</taxon>
        <taxon>Ascomycota</taxon>
        <taxon>Pezizomycotina</taxon>
        <taxon>Dothideomycetes</taxon>
        <taxon>Pleosporomycetidae</taxon>
        <taxon>Pleosporales</taxon>
        <taxon>Pleosporineae</taxon>
        <taxon>Pleosporaceae</taxon>
        <taxon>Alternaria</taxon>
        <taxon>Alternaria sect. Alternaria</taxon>
    </lineage>
</organism>
<reference evidence="5" key="2">
    <citation type="submission" date="2020-08" db="EMBL/GenBank/DDBJ databases">
        <title>Draft Genome Sequence of Cumin Blight Pathogen Alternaria burnsii.</title>
        <authorList>
            <person name="Feng Z."/>
        </authorList>
    </citation>
    <scope>NUCLEOTIDE SEQUENCE</scope>
    <source>
        <strain evidence="5">CBS107.38</strain>
    </source>
</reference>
<evidence type="ECO:0000256" key="1">
    <source>
        <dbReference type="ARBA" id="ARBA00005519"/>
    </source>
</evidence>
<dbReference type="Pfam" id="PF01670">
    <property type="entry name" value="Glyco_hydro_12"/>
    <property type="match status" value="1"/>
</dbReference>
<evidence type="ECO:0000256" key="2">
    <source>
        <dbReference type="RuleBase" id="RU361163"/>
    </source>
</evidence>
<dbReference type="PANTHER" id="PTHR34002:SF9">
    <property type="entry name" value="XYLOGLUCAN-SPECIFIC ENDO-BETA-1,4-GLUCANASE A"/>
    <property type="match status" value="1"/>
</dbReference>
<dbReference type="Proteomes" id="UP000596902">
    <property type="component" value="Unassembled WGS sequence"/>
</dbReference>
<proteinExistence type="inferred from homology"/>
<dbReference type="AlphaFoldDB" id="A0A8H7ECV2"/>
<comment type="caution">
    <text evidence="5">The sequence shown here is derived from an EMBL/GenBank/DDBJ whole genome shotgun (WGS) entry which is preliminary data.</text>
</comment>
<keyword evidence="4" id="KW-0732">Signal</keyword>
<keyword evidence="2" id="KW-0378">Hydrolase</keyword>
<dbReference type="Gene3D" id="2.60.120.180">
    <property type="match status" value="1"/>
</dbReference>
<dbReference type="RefSeq" id="XP_038785335.1">
    <property type="nucleotide sequence ID" value="XM_038931863.1"/>
</dbReference>
<keyword evidence="2" id="KW-0119">Carbohydrate metabolism</keyword>
<evidence type="ECO:0000313" key="6">
    <source>
        <dbReference type="Proteomes" id="UP000596902"/>
    </source>
</evidence>
<keyword evidence="2" id="KW-0624">Polysaccharide degradation</keyword>
<keyword evidence="2" id="KW-0326">Glycosidase</keyword>
<comment type="similarity">
    <text evidence="1 2">Belongs to the glycosyl hydrolase 12 (cellulase H) family.</text>
</comment>
<name>A0A8H7ECV2_9PLEO</name>
<dbReference type="GO" id="GO:0000272">
    <property type="term" value="P:polysaccharide catabolic process"/>
    <property type="evidence" value="ECO:0007669"/>
    <property type="project" value="UniProtKB-KW"/>
</dbReference>